<dbReference type="NCBIfam" id="TIGR01683">
    <property type="entry name" value="thiS"/>
    <property type="match status" value="1"/>
</dbReference>
<reference evidence="1 2" key="1">
    <citation type="journal article" date="2015" name="Antonie Van Leeuwenhoek">
        <title>Thioclava indica sp. nov., isolated from surface seawater of the Indian Ocean.</title>
        <authorList>
            <person name="Liu Y."/>
            <person name="Lai Q."/>
            <person name="Du J."/>
            <person name="Xu H."/>
            <person name="Jiang L."/>
            <person name="Shao Z."/>
        </authorList>
    </citation>
    <scope>NUCLEOTIDE SEQUENCE [LARGE SCALE GENOMIC DNA]</scope>
    <source>
        <strain evidence="1 2">DT23-4</strain>
    </source>
</reference>
<comment type="caution">
    <text evidence="1">The sequence shown here is derived from an EMBL/GenBank/DDBJ whole genome shotgun (WGS) entry which is preliminary data.</text>
</comment>
<dbReference type="InterPro" id="IPR016155">
    <property type="entry name" value="Mopterin_synth/thiamin_S_b"/>
</dbReference>
<organism evidence="1 2">
    <name type="scientific">Thioclava indica</name>
    <dbReference type="NCBI Taxonomy" id="1353528"/>
    <lineage>
        <taxon>Bacteria</taxon>
        <taxon>Pseudomonadati</taxon>
        <taxon>Pseudomonadota</taxon>
        <taxon>Alphaproteobacteria</taxon>
        <taxon>Rhodobacterales</taxon>
        <taxon>Paracoccaceae</taxon>
        <taxon>Thioclava</taxon>
    </lineage>
</organism>
<protein>
    <recommendedName>
        <fullName evidence="3">Thiamine biosynthesis protein ThiS</fullName>
    </recommendedName>
</protein>
<evidence type="ECO:0000313" key="1">
    <source>
        <dbReference type="EMBL" id="KEO51387.1"/>
    </source>
</evidence>
<dbReference type="PANTHER" id="PTHR34472:SF1">
    <property type="entry name" value="SULFUR CARRIER PROTEIN THIS"/>
    <property type="match status" value="1"/>
</dbReference>
<evidence type="ECO:0008006" key="3">
    <source>
        <dbReference type="Google" id="ProtNLM"/>
    </source>
</evidence>
<dbReference type="AlphaFoldDB" id="A0A074JPS3"/>
<dbReference type="InterPro" id="IPR012675">
    <property type="entry name" value="Beta-grasp_dom_sf"/>
</dbReference>
<dbReference type="OrthoDB" id="197113at2"/>
<dbReference type="Proteomes" id="UP000027471">
    <property type="component" value="Unassembled WGS sequence"/>
</dbReference>
<dbReference type="PANTHER" id="PTHR34472">
    <property type="entry name" value="SULFUR CARRIER PROTEIN THIS"/>
    <property type="match status" value="1"/>
</dbReference>
<dbReference type="Gene3D" id="3.10.20.30">
    <property type="match status" value="1"/>
</dbReference>
<dbReference type="Pfam" id="PF02597">
    <property type="entry name" value="ThiS"/>
    <property type="match status" value="1"/>
</dbReference>
<dbReference type="CDD" id="cd00565">
    <property type="entry name" value="Ubl_ThiS"/>
    <property type="match status" value="1"/>
</dbReference>
<dbReference type="SUPFAM" id="SSF54285">
    <property type="entry name" value="MoaD/ThiS"/>
    <property type="match status" value="1"/>
</dbReference>
<dbReference type="STRING" id="1353528.DT23_08870"/>
<name>A0A074JPS3_9RHOB</name>
<evidence type="ECO:0000313" key="2">
    <source>
        <dbReference type="Proteomes" id="UP000027471"/>
    </source>
</evidence>
<proteinExistence type="predicted"/>
<accession>A0A074JPS3</accession>
<dbReference type="eggNOG" id="COG2104">
    <property type="taxonomic scope" value="Bacteria"/>
</dbReference>
<dbReference type="InterPro" id="IPR003749">
    <property type="entry name" value="ThiS/MoaD-like"/>
</dbReference>
<sequence length="65" mass="6681">MRIELNGATVNTGAQTLAALIAEREIEADCVATALNGQFVPRGARENAALCPGAKVEILSPMQGG</sequence>
<gene>
    <name evidence="1" type="ORF">DT23_08870</name>
</gene>
<dbReference type="InterPro" id="IPR010035">
    <property type="entry name" value="Thi_S"/>
</dbReference>
<keyword evidence="2" id="KW-1185">Reference proteome</keyword>
<dbReference type="RefSeq" id="WP_038133556.1">
    <property type="nucleotide sequence ID" value="NZ_AUNB01000095.1"/>
</dbReference>
<dbReference type="EMBL" id="AUNB01000095">
    <property type="protein sequence ID" value="KEO51387.1"/>
    <property type="molecule type" value="Genomic_DNA"/>
</dbReference>